<dbReference type="AlphaFoldDB" id="A0A9K3D470"/>
<reference evidence="3 4" key="1">
    <citation type="journal article" date="2018" name="PLoS ONE">
        <title>The draft genome of Kipferlia bialata reveals reductive genome evolution in fornicate parasites.</title>
        <authorList>
            <person name="Tanifuji G."/>
            <person name="Takabayashi S."/>
            <person name="Kume K."/>
            <person name="Takagi M."/>
            <person name="Nakayama T."/>
            <person name="Kamikawa R."/>
            <person name="Inagaki Y."/>
            <person name="Hashimoto T."/>
        </authorList>
    </citation>
    <scope>NUCLEOTIDE SEQUENCE [LARGE SCALE GENOMIC DNA]</scope>
    <source>
        <strain evidence="3">NY0173</strain>
    </source>
</reference>
<dbReference type="GO" id="GO:0006979">
    <property type="term" value="P:response to oxidative stress"/>
    <property type="evidence" value="ECO:0007669"/>
    <property type="project" value="TreeGrafter"/>
</dbReference>
<dbReference type="InterPro" id="IPR002880">
    <property type="entry name" value="Pyrv_Fd/Flavodoxin_OxRdtase_N"/>
</dbReference>
<dbReference type="Proteomes" id="UP000265618">
    <property type="component" value="Unassembled WGS sequence"/>
</dbReference>
<evidence type="ECO:0000313" key="4">
    <source>
        <dbReference type="Proteomes" id="UP000265618"/>
    </source>
</evidence>
<dbReference type="OrthoDB" id="1856718at2759"/>
<dbReference type="InterPro" id="IPR029061">
    <property type="entry name" value="THDP-binding"/>
</dbReference>
<name>A0A9K3D470_9EUKA</name>
<dbReference type="GO" id="GO:0016491">
    <property type="term" value="F:oxidoreductase activity"/>
    <property type="evidence" value="ECO:0007669"/>
    <property type="project" value="UniProtKB-KW"/>
</dbReference>
<accession>A0A9K3D470</accession>
<dbReference type="Gene3D" id="3.40.50.970">
    <property type="match status" value="1"/>
</dbReference>
<dbReference type="Pfam" id="PF01855">
    <property type="entry name" value="POR_N"/>
    <property type="match status" value="1"/>
</dbReference>
<sequence>MMSDSVQKICVDGNTAAAMSAFKMIDTSFIYPITPSTTMADCVEKWATAGKKNVFGNNVAVRQTQAEIGAAASMHGALVSGSLCSTFTSSQGLLLMVPNIYHIAGECLPGVFHISLSPSSL</sequence>
<dbReference type="CDD" id="cd07034">
    <property type="entry name" value="TPP_PYR_PFOR_IOR-alpha_like"/>
    <property type="match status" value="1"/>
</dbReference>
<organism evidence="3 4">
    <name type="scientific">Kipferlia bialata</name>
    <dbReference type="NCBI Taxonomy" id="797122"/>
    <lineage>
        <taxon>Eukaryota</taxon>
        <taxon>Metamonada</taxon>
        <taxon>Carpediemonas-like organisms</taxon>
        <taxon>Kipferlia</taxon>
    </lineage>
</organism>
<keyword evidence="4" id="KW-1185">Reference proteome</keyword>
<evidence type="ECO:0000256" key="1">
    <source>
        <dbReference type="ARBA" id="ARBA00023002"/>
    </source>
</evidence>
<comment type="caution">
    <text evidence="3">The sequence shown here is derived from an EMBL/GenBank/DDBJ whole genome shotgun (WGS) entry which is preliminary data.</text>
</comment>
<dbReference type="SUPFAM" id="SSF52518">
    <property type="entry name" value="Thiamin diphosphate-binding fold (THDP-binding)"/>
    <property type="match status" value="1"/>
</dbReference>
<feature type="non-terminal residue" evidence="3">
    <location>
        <position position="1"/>
    </location>
</feature>
<proteinExistence type="predicted"/>
<feature type="domain" description="Pyruvate flavodoxin/ferredoxin oxidoreductase pyrimidine binding" evidence="2">
    <location>
        <begin position="25"/>
        <end position="114"/>
    </location>
</feature>
<dbReference type="PANTHER" id="PTHR32154">
    <property type="entry name" value="PYRUVATE-FLAVODOXIN OXIDOREDUCTASE-RELATED"/>
    <property type="match status" value="1"/>
</dbReference>
<evidence type="ECO:0000313" key="3">
    <source>
        <dbReference type="EMBL" id="GIQ86944.1"/>
    </source>
</evidence>
<dbReference type="InterPro" id="IPR050722">
    <property type="entry name" value="Pyruvate:ferred/Flavod_OxRd"/>
</dbReference>
<dbReference type="PANTHER" id="PTHR32154:SF0">
    <property type="entry name" value="PYRUVATE-FLAVODOXIN OXIDOREDUCTASE-RELATED"/>
    <property type="match status" value="1"/>
</dbReference>
<dbReference type="EMBL" id="BDIP01002869">
    <property type="protein sequence ID" value="GIQ86944.1"/>
    <property type="molecule type" value="Genomic_DNA"/>
</dbReference>
<keyword evidence="1" id="KW-0560">Oxidoreductase</keyword>
<protein>
    <recommendedName>
        <fullName evidence="2">Pyruvate flavodoxin/ferredoxin oxidoreductase pyrimidine binding domain-containing protein</fullName>
    </recommendedName>
</protein>
<evidence type="ECO:0000259" key="2">
    <source>
        <dbReference type="Pfam" id="PF01855"/>
    </source>
</evidence>
<gene>
    <name evidence="3" type="ORF">KIPB_008887</name>
</gene>